<dbReference type="InterPro" id="IPR011004">
    <property type="entry name" value="Trimer_LpxA-like_sf"/>
</dbReference>
<reference evidence="5 6" key="1">
    <citation type="submission" date="2014-10" db="EMBL/GenBank/DDBJ databases">
        <title>Draft genome sequence of Novosphingobium subterraneum DSM 12447.</title>
        <authorList>
            <person name="Gan H.M."/>
            <person name="Gan H.Y."/>
            <person name="Savka M.A."/>
        </authorList>
    </citation>
    <scope>NUCLEOTIDE SEQUENCE [LARGE SCALE GENOMIC DNA]</scope>
    <source>
        <strain evidence="5 6">DSM 12447</strain>
    </source>
</reference>
<dbReference type="SUPFAM" id="SSF51161">
    <property type="entry name" value="Trimeric LpxA-like enzymes"/>
    <property type="match status" value="1"/>
</dbReference>
<evidence type="ECO:0000256" key="1">
    <source>
        <dbReference type="ARBA" id="ARBA00007274"/>
    </source>
</evidence>
<keyword evidence="4" id="KW-0012">Acyltransferase</keyword>
<gene>
    <name evidence="5" type="ORF">NJ75_04488</name>
</gene>
<name>A0A0B8Z691_9SPHN</name>
<protein>
    <submittedName>
        <fullName evidence="5">Hexapeptide repeat-containing transferase</fullName>
    </submittedName>
</protein>
<organism evidence="5 6">
    <name type="scientific">Novosphingobium subterraneum</name>
    <dbReference type="NCBI Taxonomy" id="48936"/>
    <lineage>
        <taxon>Bacteria</taxon>
        <taxon>Pseudomonadati</taxon>
        <taxon>Pseudomonadota</taxon>
        <taxon>Alphaproteobacteria</taxon>
        <taxon>Sphingomonadales</taxon>
        <taxon>Sphingomonadaceae</taxon>
        <taxon>Novosphingobium</taxon>
    </lineage>
</organism>
<evidence type="ECO:0000256" key="2">
    <source>
        <dbReference type="ARBA" id="ARBA00022679"/>
    </source>
</evidence>
<keyword evidence="2 5" id="KW-0808">Transferase</keyword>
<dbReference type="PROSITE" id="PS00101">
    <property type="entry name" value="HEXAPEP_TRANSFERASES"/>
    <property type="match status" value="1"/>
</dbReference>
<evidence type="ECO:0000256" key="3">
    <source>
        <dbReference type="ARBA" id="ARBA00022737"/>
    </source>
</evidence>
<dbReference type="RefSeq" id="WP_039338434.1">
    <property type="nucleotide sequence ID" value="NZ_JRVC01000034.1"/>
</dbReference>
<dbReference type="GO" id="GO:0016746">
    <property type="term" value="F:acyltransferase activity"/>
    <property type="evidence" value="ECO:0007669"/>
    <property type="project" value="UniProtKB-KW"/>
</dbReference>
<dbReference type="STRING" id="48936.NJ75_04488"/>
<accession>A0A0B8Z691</accession>
<evidence type="ECO:0000256" key="4">
    <source>
        <dbReference type="ARBA" id="ARBA00023315"/>
    </source>
</evidence>
<evidence type="ECO:0000313" key="6">
    <source>
        <dbReference type="Proteomes" id="UP000031338"/>
    </source>
</evidence>
<dbReference type="Pfam" id="PF00132">
    <property type="entry name" value="Hexapep"/>
    <property type="match status" value="1"/>
</dbReference>
<evidence type="ECO:0000313" key="5">
    <source>
        <dbReference type="EMBL" id="KHS41768.1"/>
    </source>
</evidence>
<dbReference type="CDD" id="cd04647">
    <property type="entry name" value="LbH_MAT_like"/>
    <property type="match status" value="1"/>
</dbReference>
<comment type="caution">
    <text evidence="5">The sequence shown here is derived from an EMBL/GenBank/DDBJ whole genome shotgun (WGS) entry which is preliminary data.</text>
</comment>
<keyword evidence="6" id="KW-1185">Reference proteome</keyword>
<comment type="similarity">
    <text evidence="1">Belongs to the transferase hexapeptide repeat family.</text>
</comment>
<dbReference type="PANTHER" id="PTHR43300:SF11">
    <property type="entry name" value="ACETYLTRANSFERASE RV3034C-RELATED"/>
    <property type="match status" value="1"/>
</dbReference>
<dbReference type="AlphaFoldDB" id="A0A0B8Z691"/>
<sequence>MIPPARTLKQILQRFVQTRVWKMDIAPTAWIATSALIDRTWPRGVHIGERCIIDHHAVILTHDMTRGLYLDTVIADDCTIGARAIIFPGVRIGHGSHVAPGAVVLRDVAPNSTVVGNPARLQDDMFDGSAT</sequence>
<dbReference type="InterPro" id="IPR001451">
    <property type="entry name" value="Hexapep"/>
</dbReference>
<dbReference type="InterPro" id="IPR050179">
    <property type="entry name" value="Trans_hexapeptide_repeat"/>
</dbReference>
<dbReference type="Gene3D" id="2.160.10.10">
    <property type="entry name" value="Hexapeptide repeat proteins"/>
    <property type="match status" value="1"/>
</dbReference>
<dbReference type="InterPro" id="IPR018357">
    <property type="entry name" value="Hexapep_transf_CS"/>
</dbReference>
<dbReference type="Proteomes" id="UP000031338">
    <property type="component" value="Unassembled WGS sequence"/>
</dbReference>
<keyword evidence="3" id="KW-0677">Repeat</keyword>
<dbReference type="PANTHER" id="PTHR43300">
    <property type="entry name" value="ACETYLTRANSFERASE"/>
    <property type="match status" value="1"/>
</dbReference>
<proteinExistence type="inferred from homology"/>
<dbReference type="EMBL" id="JRVC01000034">
    <property type="protein sequence ID" value="KHS41768.1"/>
    <property type="molecule type" value="Genomic_DNA"/>
</dbReference>